<evidence type="ECO:0000313" key="6">
    <source>
        <dbReference type="Proteomes" id="UP000323653"/>
    </source>
</evidence>
<keyword evidence="4" id="KW-1133">Transmembrane helix</keyword>
<dbReference type="Gene3D" id="2.40.10.10">
    <property type="entry name" value="Trypsin-like serine proteases"/>
    <property type="match status" value="2"/>
</dbReference>
<organism evidence="5 6">
    <name type="scientific">Pedobacter aquae</name>
    <dbReference type="NCBI Taxonomy" id="2605747"/>
    <lineage>
        <taxon>Bacteria</taxon>
        <taxon>Pseudomonadati</taxon>
        <taxon>Bacteroidota</taxon>
        <taxon>Sphingobacteriia</taxon>
        <taxon>Sphingobacteriales</taxon>
        <taxon>Sphingobacteriaceae</taxon>
        <taxon>Pedobacter</taxon>
    </lineage>
</organism>
<keyword evidence="6" id="KW-1185">Reference proteome</keyword>
<reference evidence="5 6" key="1">
    <citation type="submission" date="2019-08" db="EMBL/GenBank/DDBJ databases">
        <title>Pedobacter sp. nov., isolated from Han river, South Korea.</title>
        <authorList>
            <person name="Lee D.-H."/>
            <person name="Kim Y.-S."/>
            <person name="Hwang E.-M."/>
            <person name="Le Tran T.C."/>
            <person name="Cha C.-J."/>
        </authorList>
    </citation>
    <scope>NUCLEOTIDE SEQUENCE [LARGE SCALE GENOMIC DNA]</scope>
    <source>
        <strain evidence="5 6">CJ43</strain>
    </source>
</reference>
<dbReference type="InterPro" id="IPR043504">
    <property type="entry name" value="Peptidase_S1_PA_chymotrypsin"/>
</dbReference>
<dbReference type="SUPFAM" id="SSF50494">
    <property type="entry name" value="Trypsin-like serine proteases"/>
    <property type="match status" value="1"/>
</dbReference>
<evidence type="ECO:0000256" key="2">
    <source>
        <dbReference type="ARBA" id="ARBA00022670"/>
    </source>
</evidence>
<keyword evidence="4" id="KW-0472">Membrane</keyword>
<sequence>MSSELVLIKRIEAYLYQEMSDEEMMQFEQERAENPALDAKVIAHIDFLKSLKNYGEVQDLKASMEDFHQELNVIALKEELEEKEPAVVLFFRKYKRNLAVAASVAILATLITLISTGQFRKATNSSTYNALKRDMESIKKSQNALIRDINSKSPNKEIAPSQFGGTGFALSSNGYLVTNYHVVQGADSVYIQNNKGESFKVQTIYIDPSYDIAILQIVDPLFESLSPLPYTFKKSSSDLGEDVYTIGYPRDEVVYGKGYLSAQTGFGGDSIAYQVSIPVNPGNSGGPLMDNRGNVIGVISGKQTQVDGAAFAIKSDYLLKAIDNIPQDSLKKKLKINHKNSLASFNRTQQIKKMQDYIFMVKVYN</sequence>
<keyword evidence="4" id="KW-0812">Transmembrane</keyword>
<proteinExistence type="inferred from homology"/>
<keyword evidence="3" id="KW-0378">Hydrolase</keyword>
<evidence type="ECO:0000256" key="3">
    <source>
        <dbReference type="ARBA" id="ARBA00022801"/>
    </source>
</evidence>
<dbReference type="KEGG" id="pej:FYC62_08145"/>
<keyword evidence="2" id="KW-0645">Protease</keyword>
<evidence type="ECO:0000256" key="1">
    <source>
        <dbReference type="ARBA" id="ARBA00010541"/>
    </source>
</evidence>
<gene>
    <name evidence="5" type="ORF">FYC62_08145</name>
</gene>
<dbReference type="PANTHER" id="PTHR43343">
    <property type="entry name" value="PEPTIDASE S12"/>
    <property type="match status" value="1"/>
</dbReference>
<dbReference type="AlphaFoldDB" id="A0A5C0VIP2"/>
<dbReference type="InterPro" id="IPR001940">
    <property type="entry name" value="Peptidase_S1C"/>
</dbReference>
<dbReference type="GO" id="GO:0004252">
    <property type="term" value="F:serine-type endopeptidase activity"/>
    <property type="evidence" value="ECO:0007669"/>
    <property type="project" value="InterPro"/>
</dbReference>
<protein>
    <submittedName>
        <fullName evidence="5">Trypsin-like peptidase domain-containing protein</fullName>
    </submittedName>
</protein>
<dbReference type="RefSeq" id="WP_149074591.1">
    <property type="nucleotide sequence ID" value="NZ_CP043329.1"/>
</dbReference>
<dbReference type="PRINTS" id="PR00834">
    <property type="entry name" value="PROTEASES2C"/>
</dbReference>
<feature type="transmembrane region" description="Helical" evidence="4">
    <location>
        <begin position="98"/>
        <end position="119"/>
    </location>
</feature>
<dbReference type="PANTHER" id="PTHR43343:SF3">
    <property type="entry name" value="PROTEASE DO-LIKE 8, CHLOROPLASTIC"/>
    <property type="match status" value="1"/>
</dbReference>
<evidence type="ECO:0000313" key="5">
    <source>
        <dbReference type="EMBL" id="QEK51633.1"/>
    </source>
</evidence>
<dbReference type="Pfam" id="PF13365">
    <property type="entry name" value="Trypsin_2"/>
    <property type="match status" value="1"/>
</dbReference>
<dbReference type="GO" id="GO:0006508">
    <property type="term" value="P:proteolysis"/>
    <property type="evidence" value="ECO:0007669"/>
    <property type="project" value="UniProtKB-KW"/>
</dbReference>
<evidence type="ECO:0000256" key="4">
    <source>
        <dbReference type="SAM" id="Phobius"/>
    </source>
</evidence>
<comment type="similarity">
    <text evidence="1">Belongs to the peptidase S1C family.</text>
</comment>
<accession>A0A5C0VIP2</accession>
<name>A0A5C0VIP2_9SPHI</name>
<dbReference type="Proteomes" id="UP000323653">
    <property type="component" value="Chromosome"/>
</dbReference>
<dbReference type="InterPro" id="IPR009003">
    <property type="entry name" value="Peptidase_S1_PA"/>
</dbReference>
<dbReference type="InterPro" id="IPR051201">
    <property type="entry name" value="Chloro_Bact_Ser_Proteases"/>
</dbReference>
<dbReference type="EMBL" id="CP043329">
    <property type="protein sequence ID" value="QEK51633.1"/>
    <property type="molecule type" value="Genomic_DNA"/>
</dbReference>